<proteinExistence type="inferred from homology"/>
<keyword evidence="3 4" id="KW-0809">Transit peptide</keyword>
<dbReference type="HOGENOM" id="CLU_1476625_0_0_1"/>
<dbReference type="InterPro" id="IPR017453">
    <property type="entry name" value="GCV_H_sub"/>
</dbReference>
<dbReference type="SUPFAM" id="SSF51230">
    <property type="entry name" value="Single hybrid motif"/>
    <property type="match status" value="1"/>
</dbReference>
<comment type="subcellular location">
    <subcellularLocation>
        <location evidence="4">Mitochondrion</location>
    </subcellularLocation>
</comment>
<dbReference type="GO" id="GO:0005739">
    <property type="term" value="C:mitochondrion"/>
    <property type="evidence" value="ECO:0007669"/>
    <property type="project" value="UniProtKB-SubCell"/>
</dbReference>
<dbReference type="InterPro" id="IPR011053">
    <property type="entry name" value="Single_hybrid_motif"/>
</dbReference>
<dbReference type="PANTHER" id="PTHR11715">
    <property type="entry name" value="GLYCINE CLEAVAGE SYSTEM H PROTEIN"/>
    <property type="match status" value="1"/>
</dbReference>
<dbReference type="OrthoDB" id="10264154at2759"/>
<dbReference type="NCBIfam" id="TIGR00527">
    <property type="entry name" value="gcvH"/>
    <property type="match status" value="1"/>
</dbReference>
<keyword evidence="4" id="KW-0496">Mitochondrion</keyword>
<evidence type="ECO:0000256" key="2">
    <source>
        <dbReference type="ARBA" id="ARBA00022823"/>
    </source>
</evidence>
<evidence type="ECO:0000256" key="1">
    <source>
        <dbReference type="ARBA" id="ARBA00009249"/>
    </source>
</evidence>
<comment type="similarity">
    <text evidence="1 4">Belongs to the GcvH family.</text>
</comment>
<protein>
    <recommendedName>
        <fullName evidence="4">Glycine cleavage system H protein</fullName>
    </recommendedName>
</protein>
<reference evidence="5" key="1">
    <citation type="journal article" date="2013" name="Genome Biol.">
        <title>Draft genome of the mountain pine beetle, Dendroctonus ponderosae Hopkins, a major forest pest.</title>
        <authorList>
            <person name="Keeling C.I."/>
            <person name="Yuen M.M."/>
            <person name="Liao N.Y."/>
            <person name="Docking T.R."/>
            <person name="Chan S.K."/>
            <person name="Taylor G.A."/>
            <person name="Palmquist D.L."/>
            <person name="Jackman S.D."/>
            <person name="Nguyen A."/>
            <person name="Li M."/>
            <person name="Henderson H."/>
            <person name="Janes J.K."/>
            <person name="Zhao Y."/>
            <person name="Pandoh P."/>
            <person name="Moore R."/>
            <person name="Sperling F.A."/>
            <person name="Huber D.P."/>
            <person name="Birol I."/>
            <person name="Jones S.J."/>
            <person name="Bohlmann J."/>
        </authorList>
    </citation>
    <scope>NUCLEOTIDE SEQUENCE</scope>
</reference>
<dbReference type="InterPro" id="IPR002930">
    <property type="entry name" value="GCV_H"/>
</dbReference>
<dbReference type="HAMAP" id="MF_00272">
    <property type="entry name" value="GcvH"/>
    <property type="match status" value="1"/>
</dbReference>
<dbReference type="InterPro" id="IPR003016">
    <property type="entry name" value="2-oxoA_DH_lipoyl-BS"/>
</dbReference>
<evidence type="ECO:0000313" key="5">
    <source>
        <dbReference type="EMBL" id="ENN73550.1"/>
    </source>
</evidence>
<dbReference type="PROSITE" id="PS50968">
    <property type="entry name" value="BIOTINYL_LIPOYL"/>
    <property type="match status" value="1"/>
</dbReference>
<dbReference type="GO" id="GO:0005960">
    <property type="term" value="C:glycine cleavage complex"/>
    <property type="evidence" value="ECO:0007669"/>
    <property type="project" value="UniProtKB-UniRule"/>
</dbReference>
<dbReference type="GO" id="GO:0019464">
    <property type="term" value="P:glycine decarboxylation via glycine cleavage system"/>
    <property type="evidence" value="ECO:0007669"/>
    <property type="project" value="UniProtKB-UniRule"/>
</dbReference>
<evidence type="ECO:0000256" key="3">
    <source>
        <dbReference type="ARBA" id="ARBA00022946"/>
    </source>
</evidence>
<dbReference type="PANTHER" id="PTHR11715:SF3">
    <property type="entry name" value="GLYCINE CLEAVAGE SYSTEM H PROTEIN-RELATED"/>
    <property type="match status" value="1"/>
</dbReference>
<gene>
    <name evidence="5" type="ORF">YQE_09801</name>
</gene>
<dbReference type="Gene3D" id="2.40.50.100">
    <property type="match status" value="1"/>
</dbReference>
<organism evidence="5">
    <name type="scientific">Dendroctonus ponderosae</name>
    <name type="common">Mountain pine beetle</name>
    <dbReference type="NCBI Taxonomy" id="77166"/>
    <lineage>
        <taxon>Eukaryota</taxon>
        <taxon>Metazoa</taxon>
        <taxon>Ecdysozoa</taxon>
        <taxon>Arthropoda</taxon>
        <taxon>Hexapoda</taxon>
        <taxon>Insecta</taxon>
        <taxon>Pterygota</taxon>
        <taxon>Neoptera</taxon>
        <taxon>Endopterygota</taxon>
        <taxon>Coleoptera</taxon>
        <taxon>Polyphaga</taxon>
        <taxon>Cucujiformia</taxon>
        <taxon>Curculionidae</taxon>
        <taxon>Scolytinae</taxon>
        <taxon>Dendroctonus</taxon>
    </lineage>
</organism>
<dbReference type="Pfam" id="PF01597">
    <property type="entry name" value="GCV_H"/>
    <property type="match status" value="1"/>
</dbReference>
<dbReference type="PROSITE" id="PS00189">
    <property type="entry name" value="LIPOYL"/>
    <property type="match status" value="1"/>
</dbReference>
<comment type="function">
    <text evidence="4">The H protein shuttles the methylamine group of glycine from the P protein to the T protein.</text>
</comment>
<dbReference type="EMBL" id="KB741156">
    <property type="protein sequence ID" value="ENN73550.1"/>
    <property type="molecule type" value="Genomic_DNA"/>
</dbReference>
<dbReference type="InterPro" id="IPR000089">
    <property type="entry name" value="Biotin_lipoyl"/>
</dbReference>
<evidence type="ECO:0000256" key="4">
    <source>
        <dbReference type="RuleBase" id="RU364055"/>
    </source>
</evidence>
<name>N6TWA9_DENPD</name>
<feature type="non-terminal residue" evidence="5">
    <location>
        <position position="1"/>
    </location>
</feature>
<sequence>MSVVARALCSSSRRFLQGPHAIQKKANCRSIQTTLQVYADRLFTEKHEWVLVDGKVGTIGISDYAQEALGDVVYAQLPDVGTELKQKDECGALESVKAASEIYSPVSGKVLEKNEAVEETPSLINSSCYDKGSAIIFPSHHQLAVQVGIEQRLGTAGLDERIQIQGVPQNARESLRFSPIEKC</sequence>
<dbReference type="GO" id="GO:0009249">
    <property type="term" value="P:protein lipoylation"/>
    <property type="evidence" value="ECO:0007669"/>
    <property type="project" value="TreeGrafter"/>
</dbReference>
<comment type="subunit">
    <text evidence="4">The glycine cleavage system is composed of four proteins: P, T, L and H.</text>
</comment>
<accession>N6TWA9</accession>
<dbReference type="InterPro" id="IPR033753">
    <property type="entry name" value="GCV_H/Fam206"/>
</dbReference>
<comment type="cofactor">
    <cofactor evidence="4">
        <name>(R)-lipoate</name>
        <dbReference type="ChEBI" id="CHEBI:83088"/>
    </cofactor>
    <text evidence="4">Binds 1 lipoyl cofactor covalently.</text>
</comment>
<keyword evidence="2 4" id="KW-0450">Lipoyl</keyword>
<dbReference type="AlphaFoldDB" id="N6TWA9"/>
<dbReference type="NCBIfam" id="NF002270">
    <property type="entry name" value="PRK01202.1"/>
    <property type="match status" value="1"/>
</dbReference>
<dbReference type="CDD" id="cd06848">
    <property type="entry name" value="GCS_H"/>
    <property type="match status" value="1"/>
</dbReference>